<keyword evidence="2" id="KW-1185">Reference proteome</keyword>
<keyword evidence="1" id="KW-0378">Hydrolase</keyword>
<dbReference type="NCBIfam" id="NF006746">
    <property type="entry name" value="PRK09270.1-5"/>
    <property type="match status" value="1"/>
</dbReference>
<name>A0A9X1SZR2_9HYPH</name>
<dbReference type="AlphaFoldDB" id="A0A9X1SZR2"/>
<dbReference type="Pfam" id="PF03308">
    <property type="entry name" value="MeaB"/>
    <property type="match status" value="1"/>
</dbReference>
<evidence type="ECO:0000313" key="2">
    <source>
        <dbReference type="Proteomes" id="UP001139089"/>
    </source>
</evidence>
<accession>A0A9X1SZR2</accession>
<dbReference type="SUPFAM" id="SSF52540">
    <property type="entry name" value="P-loop containing nucleoside triphosphate hydrolases"/>
    <property type="match status" value="1"/>
</dbReference>
<protein>
    <submittedName>
        <fullName evidence="1">Nucleoside triphosphate hydrolase</fullName>
    </submittedName>
</protein>
<dbReference type="Proteomes" id="UP001139089">
    <property type="component" value="Unassembled WGS sequence"/>
</dbReference>
<dbReference type="PANTHER" id="PTHR10285">
    <property type="entry name" value="URIDINE KINASE"/>
    <property type="match status" value="1"/>
</dbReference>
<dbReference type="RefSeq" id="WP_113149277.1">
    <property type="nucleotide sequence ID" value="NZ_JAJOZR010000003.1"/>
</dbReference>
<comment type="caution">
    <text evidence="1">The sequence shown here is derived from an EMBL/GenBank/DDBJ whole genome shotgun (WGS) entry which is preliminary data.</text>
</comment>
<proteinExistence type="predicted"/>
<dbReference type="InterPro" id="IPR027417">
    <property type="entry name" value="P-loop_NTPase"/>
</dbReference>
<organism evidence="1 2">
    <name type="scientific">Rhizobium quercicola</name>
    <dbReference type="NCBI Taxonomy" id="2901226"/>
    <lineage>
        <taxon>Bacteria</taxon>
        <taxon>Pseudomonadati</taxon>
        <taxon>Pseudomonadota</taxon>
        <taxon>Alphaproteobacteria</taxon>
        <taxon>Hyphomicrobiales</taxon>
        <taxon>Rhizobiaceae</taxon>
        <taxon>Rhizobium/Agrobacterium group</taxon>
        <taxon>Rhizobium</taxon>
    </lineage>
</organism>
<sequence>MTRTIGEIADLVLDRAAGAARFIVAIAGPPGAGKSTLADALHAELSARGETSGVLPMDGFHMDNGILEERGLLKRKGAPETFDVRGFLDIVTAVRRGDEEVLVPVFDRSREIAIASARPIAPETRFILAEGNYLLLDEAPWTRLAPLFDLTIFVGPAYAVLEERLRQRWIHYGLDEEAIRWKLYGNDLPNGERICNGSRPADVTLEVFEQP</sequence>
<dbReference type="EMBL" id="JAJOZR010000003">
    <property type="protein sequence ID" value="MCD7108612.1"/>
    <property type="molecule type" value="Genomic_DNA"/>
</dbReference>
<dbReference type="GO" id="GO:0016787">
    <property type="term" value="F:hydrolase activity"/>
    <property type="evidence" value="ECO:0007669"/>
    <property type="project" value="UniProtKB-KW"/>
</dbReference>
<reference evidence="1" key="1">
    <citation type="submission" date="2021-12" db="EMBL/GenBank/DDBJ databases">
        <authorList>
            <person name="Li Y."/>
        </authorList>
    </citation>
    <scope>NUCLEOTIDE SEQUENCE</scope>
    <source>
        <strain evidence="1">DKSPLA3</strain>
    </source>
</reference>
<dbReference type="Gene3D" id="3.40.50.300">
    <property type="entry name" value="P-loop containing nucleotide triphosphate hydrolases"/>
    <property type="match status" value="1"/>
</dbReference>
<gene>
    <name evidence="1" type="ORF">LRX75_06110</name>
</gene>
<evidence type="ECO:0000313" key="1">
    <source>
        <dbReference type="EMBL" id="MCD7108612.1"/>
    </source>
</evidence>